<organism evidence="1 2">
    <name type="scientific">Marivivens donghaensis</name>
    <dbReference type="NCBI Taxonomy" id="1699413"/>
    <lineage>
        <taxon>Bacteria</taxon>
        <taxon>Pseudomonadati</taxon>
        <taxon>Pseudomonadota</taxon>
        <taxon>Alphaproteobacteria</taxon>
        <taxon>Rhodobacterales</taxon>
        <taxon>Paracoccaceae</taxon>
        <taxon>Marivivens group</taxon>
        <taxon>Marivivens</taxon>
    </lineage>
</organism>
<sequence length="62" mass="7176">MQKHITDQPRHRTYVSRAKAFLTFERQSTRHPSYTALHRKPKVAGSGTKARQFARIERGVLA</sequence>
<comment type="caution">
    <text evidence="1">The sequence shown here is derived from an EMBL/GenBank/DDBJ whole genome shotgun (WGS) entry which is preliminary data.</text>
</comment>
<reference evidence="1 2" key="1">
    <citation type="submission" date="2020-03" db="EMBL/GenBank/DDBJ databases">
        <title>Bacterial isolates of synthetic phycosphere.</title>
        <authorList>
            <person name="Fu H."/>
            <person name="Moran M.A."/>
        </authorList>
    </citation>
    <scope>NUCLEOTIDE SEQUENCE [LARGE SCALE GENOMIC DNA]</scope>
    <source>
        <strain evidence="1 2">HF1</strain>
    </source>
</reference>
<dbReference type="Proteomes" id="UP000709466">
    <property type="component" value="Unassembled WGS sequence"/>
</dbReference>
<evidence type="ECO:0000313" key="2">
    <source>
        <dbReference type="Proteomes" id="UP000709466"/>
    </source>
</evidence>
<keyword evidence="2" id="KW-1185">Reference proteome</keyword>
<evidence type="ECO:0000313" key="1">
    <source>
        <dbReference type="EMBL" id="NIY71519.1"/>
    </source>
</evidence>
<name>A0ABX0VU12_9RHOB</name>
<dbReference type="RefSeq" id="WP_167636414.1">
    <property type="nucleotide sequence ID" value="NZ_JAATOP010000002.1"/>
</dbReference>
<accession>A0ABX0VU12</accession>
<protein>
    <submittedName>
        <fullName evidence="1">Uncharacterized protein</fullName>
    </submittedName>
</protein>
<proteinExistence type="predicted"/>
<gene>
    <name evidence="1" type="ORF">HCZ30_03610</name>
</gene>
<dbReference type="EMBL" id="JAATOP010000002">
    <property type="protein sequence ID" value="NIY71519.1"/>
    <property type="molecule type" value="Genomic_DNA"/>
</dbReference>